<organism evidence="1 2">
    <name type="scientific">Williamwhitmania taraxaci</name>
    <dbReference type="NCBI Taxonomy" id="1640674"/>
    <lineage>
        <taxon>Bacteria</taxon>
        <taxon>Pseudomonadati</taxon>
        <taxon>Bacteroidota</taxon>
        <taxon>Bacteroidia</taxon>
        <taxon>Bacteroidales</taxon>
        <taxon>Williamwhitmaniaceae</taxon>
        <taxon>Williamwhitmania</taxon>
    </lineage>
</organism>
<dbReference type="EMBL" id="FMYP01000066">
    <property type="protein sequence ID" value="SDC96467.1"/>
    <property type="molecule type" value="Genomic_DNA"/>
</dbReference>
<protein>
    <submittedName>
        <fullName evidence="1">Uncharacterized protein</fullName>
    </submittedName>
</protein>
<dbReference type="RefSeq" id="WP_092440196.1">
    <property type="nucleotide sequence ID" value="NZ_FMYP01000066.1"/>
</dbReference>
<accession>A0A1G6QXH8</accession>
<evidence type="ECO:0000313" key="1">
    <source>
        <dbReference type="EMBL" id="SDC96467.1"/>
    </source>
</evidence>
<evidence type="ECO:0000313" key="2">
    <source>
        <dbReference type="Proteomes" id="UP000199452"/>
    </source>
</evidence>
<keyword evidence="2" id="KW-1185">Reference proteome</keyword>
<sequence>MKTVLTIFAIAILATCNEPSYSQVAIPAPALLPTKTFTGELGDGKMTYHYYEDSNTGNRIRHGAFKYSEYTAVDGAVYSVLFTGNYNHGFKDGSWKYLITRKDVLVDDGVYQTGSINLLLSYKSGMPNGVWSYSENNKLRKHKYTQGGWIWGAFEIVPSQSVIVNFKNGVVAGPFKMKTDYFDVSGQFDVKGLMTGKWSIIDVGISQIELDALNGVVSKFVKRNVSNGKVLFRSDYDAELLLIQTKISKLSRDGIDSLCQSNKLKIDTLPSSNMFDYKEFFDKRIFMHSETEGDKTIVVEDRGTFDRRNYGFYILVERIKQ</sequence>
<gene>
    <name evidence="1" type="ORF">SAMN05216323_106623</name>
</gene>
<dbReference type="OrthoDB" id="831785at2"/>
<name>A0A1G6QXH8_9BACT</name>
<proteinExistence type="predicted"/>
<dbReference type="AlphaFoldDB" id="A0A1G6QXH8"/>
<reference evidence="1 2" key="1">
    <citation type="submission" date="2016-09" db="EMBL/GenBank/DDBJ databases">
        <authorList>
            <person name="Capua I."/>
            <person name="De Benedictis P."/>
            <person name="Joannis T."/>
            <person name="Lombin L.H."/>
            <person name="Cattoli G."/>
        </authorList>
    </citation>
    <scope>NUCLEOTIDE SEQUENCE [LARGE SCALE GENOMIC DNA]</scope>
    <source>
        <strain evidence="1 2">A7P-90m</strain>
    </source>
</reference>
<dbReference type="STRING" id="1640674.SAMN05216323_106623"/>
<dbReference type="Proteomes" id="UP000199452">
    <property type="component" value="Unassembled WGS sequence"/>
</dbReference>